<keyword evidence="1" id="KW-0472">Membrane</keyword>
<sequence>MTLFWVLWGIDAAISLVVLYFFFIGLVDGSVSSFNMGLWVMILLGIGAIMLGSLWLKSNDYLRIAKIVLAILAVPGLLYALFMLMIIITKPRWN</sequence>
<dbReference type="EMBL" id="CP030850">
    <property type="protein sequence ID" value="AXE16858.1"/>
    <property type="molecule type" value="Genomic_DNA"/>
</dbReference>
<keyword evidence="1" id="KW-0812">Transmembrane</keyword>
<dbReference type="RefSeq" id="WP_114065645.1">
    <property type="nucleotide sequence ID" value="NZ_CP030850.1"/>
</dbReference>
<feature type="transmembrane region" description="Helical" evidence="1">
    <location>
        <begin position="6"/>
        <end position="27"/>
    </location>
</feature>
<evidence type="ECO:0000313" key="2">
    <source>
        <dbReference type="EMBL" id="AXE16858.1"/>
    </source>
</evidence>
<evidence type="ECO:0000313" key="3">
    <source>
        <dbReference type="Proteomes" id="UP000251993"/>
    </source>
</evidence>
<reference evidence="2 3" key="1">
    <citation type="submission" date="2018-07" db="EMBL/GenBank/DDBJ databases">
        <title>Genome sequencing of Runella.</title>
        <authorList>
            <person name="Baek M.-G."/>
            <person name="Yi H."/>
        </authorList>
    </citation>
    <scope>NUCLEOTIDE SEQUENCE [LARGE SCALE GENOMIC DNA]</scope>
    <source>
        <strain evidence="2 3">HYN0085</strain>
    </source>
</reference>
<dbReference type="AlphaFoldDB" id="A0A344TDY7"/>
<name>A0A344TDY7_9BACT</name>
<protein>
    <submittedName>
        <fullName evidence="2">Osmoprotectant transporter permease</fullName>
    </submittedName>
</protein>
<proteinExistence type="predicted"/>
<gene>
    <name evidence="2" type="ORF">DR864_03465</name>
</gene>
<evidence type="ECO:0000256" key="1">
    <source>
        <dbReference type="SAM" id="Phobius"/>
    </source>
</evidence>
<feature type="transmembrane region" description="Helical" evidence="1">
    <location>
        <begin position="67"/>
        <end position="88"/>
    </location>
</feature>
<keyword evidence="1" id="KW-1133">Transmembrane helix</keyword>
<dbReference type="KEGG" id="run:DR864_03465"/>
<accession>A0A344TDY7</accession>
<dbReference type="OrthoDB" id="961164at2"/>
<dbReference type="Proteomes" id="UP000251993">
    <property type="component" value="Chromosome"/>
</dbReference>
<feature type="transmembrane region" description="Helical" evidence="1">
    <location>
        <begin position="34"/>
        <end position="55"/>
    </location>
</feature>
<keyword evidence="3" id="KW-1185">Reference proteome</keyword>
<organism evidence="2 3">
    <name type="scientific">Runella rosea</name>
    <dbReference type="NCBI Taxonomy" id="2259595"/>
    <lineage>
        <taxon>Bacteria</taxon>
        <taxon>Pseudomonadati</taxon>
        <taxon>Bacteroidota</taxon>
        <taxon>Cytophagia</taxon>
        <taxon>Cytophagales</taxon>
        <taxon>Spirosomataceae</taxon>
        <taxon>Runella</taxon>
    </lineage>
</organism>